<keyword evidence="1" id="KW-0812">Transmembrane</keyword>
<dbReference type="Proteomes" id="UP000182126">
    <property type="component" value="Chromosome I"/>
</dbReference>
<dbReference type="EMBL" id="LT629770">
    <property type="protein sequence ID" value="SDS17339.1"/>
    <property type="molecule type" value="Genomic_DNA"/>
</dbReference>
<evidence type="ECO:0008006" key="4">
    <source>
        <dbReference type="Google" id="ProtNLM"/>
    </source>
</evidence>
<name>A0A1H1Q2X6_9MICO</name>
<feature type="transmembrane region" description="Helical" evidence="1">
    <location>
        <begin position="166"/>
        <end position="190"/>
    </location>
</feature>
<feature type="transmembrane region" description="Helical" evidence="1">
    <location>
        <begin position="138"/>
        <end position="159"/>
    </location>
</feature>
<dbReference type="AlphaFoldDB" id="A0A1H1Q2X6"/>
<accession>A0A1H1Q2X6</accession>
<protein>
    <recommendedName>
        <fullName evidence="4">ABC-2 type transport system permease protein</fullName>
    </recommendedName>
</protein>
<keyword evidence="1" id="KW-1133">Transmembrane helix</keyword>
<feature type="transmembrane region" description="Helical" evidence="1">
    <location>
        <begin position="95"/>
        <end position="118"/>
    </location>
</feature>
<feature type="transmembrane region" description="Helical" evidence="1">
    <location>
        <begin position="217"/>
        <end position="238"/>
    </location>
</feature>
<evidence type="ECO:0000313" key="2">
    <source>
        <dbReference type="EMBL" id="SDS17339.1"/>
    </source>
</evidence>
<organism evidence="2 3">
    <name type="scientific">Microbacterium paraoxydans</name>
    <dbReference type="NCBI Taxonomy" id="199592"/>
    <lineage>
        <taxon>Bacteria</taxon>
        <taxon>Bacillati</taxon>
        <taxon>Actinomycetota</taxon>
        <taxon>Actinomycetes</taxon>
        <taxon>Micrococcales</taxon>
        <taxon>Microbacteriaceae</taxon>
        <taxon>Microbacterium</taxon>
    </lineage>
</organism>
<dbReference type="RefSeq" id="WP_083370907.1">
    <property type="nucleotide sequence ID" value="NZ_LT629770.1"/>
</dbReference>
<reference evidence="2 3" key="1">
    <citation type="submission" date="2016-10" db="EMBL/GenBank/DDBJ databases">
        <authorList>
            <person name="de Groot N.N."/>
        </authorList>
    </citation>
    <scope>NUCLEOTIDE SEQUENCE [LARGE SCALE GENOMIC DNA]</scope>
    <source>
        <strain evidence="2 3">DSM 15019</strain>
    </source>
</reference>
<proteinExistence type="predicted"/>
<keyword evidence="1" id="KW-0472">Membrane</keyword>
<evidence type="ECO:0000256" key="1">
    <source>
        <dbReference type="SAM" id="Phobius"/>
    </source>
</evidence>
<dbReference type="GeneID" id="36299290"/>
<sequence length="243" mass="24284">MIGRALRAQARGAAGDVVLLGVALAAFLLSLSLAMSIPAELAEAPSAAREELVAPFDAVLATYAGILAAVYGSFRYTIDRRDGVVAQRLMLESRWALLVARVPAAALGGAVVAGAAVVGGRTALLVTMGGVPVNASAVASAIALGAAAALWGLGVGIVVQAHLAALFAAALTMGFGMLVALFWSAGAAYLPLPALLGAFQFDVSVIGIPADRRLGPAAVPFAAGWVLLAGGAGAIVFLRRDVS</sequence>
<feature type="transmembrane region" description="Helical" evidence="1">
    <location>
        <begin position="52"/>
        <end position="74"/>
    </location>
</feature>
<gene>
    <name evidence="2" type="ORF">SAMN04489809_1250</name>
</gene>
<evidence type="ECO:0000313" key="3">
    <source>
        <dbReference type="Proteomes" id="UP000182126"/>
    </source>
</evidence>